<keyword evidence="1" id="KW-1133">Transmembrane helix</keyword>
<name>A0AAD6TNS2_9AGAR</name>
<evidence type="ECO:0000256" key="1">
    <source>
        <dbReference type="SAM" id="Phobius"/>
    </source>
</evidence>
<comment type="caution">
    <text evidence="2">The sequence shown here is derived from an EMBL/GenBank/DDBJ whole genome shotgun (WGS) entry which is preliminary data.</text>
</comment>
<dbReference type="AlphaFoldDB" id="A0AAD6TNS2"/>
<feature type="transmembrane region" description="Helical" evidence="1">
    <location>
        <begin position="21"/>
        <end position="41"/>
    </location>
</feature>
<gene>
    <name evidence="2" type="ORF">B0H15DRAFT_870751</name>
</gene>
<organism evidence="2 3">
    <name type="scientific">Mycena belliarum</name>
    <dbReference type="NCBI Taxonomy" id="1033014"/>
    <lineage>
        <taxon>Eukaryota</taxon>
        <taxon>Fungi</taxon>
        <taxon>Dikarya</taxon>
        <taxon>Basidiomycota</taxon>
        <taxon>Agaricomycotina</taxon>
        <taxon>Agaricomycetes</taxon>
        <taxon>Agaricomycetidae</taxon>
        <taxon>Agaricales</taxon>
        <taxon>Marasmiineae</taxon>
        <taxon>Mycenaceae</taxon>
        <taxon>Mycena</taxon>
    </lineage>
</organism>
<proteinExistence type="predicted"/>
<accession>A0AAD6TNS2</accession>
<reference evidence="2" key="1">
    <citation type="submission" date="2023-03" db="EMBL/GenBank/DDBJ databases">
        <title>Massive genome expansion in bonnet fungi (Mycena s.s.) driven by repeated elements and novel gene families across ecological guilds.</title>
        <authorList>
            <consortium name="Lawrence Berkeley National Laboratory"/>
            <person name="Harder C.B."/>
            <person name="Miyauchi S."/>
            <person name="Viragh M."/>
            <person name="Kuo A."/>
            <person name="Thoen E."/>
            <person name="Andreopoulos B."/>
            <person name="Lu D."/>
            <person name="Skrede I."/>
            <person name="Drula E."/>
            <person name="Henrissat B."/>
            <person name="Morin E."/>
            <person name="Kohler A."/>
            <person name="Barry K."/>
            <person name="LaButti K."/>
            <person name="Morin E."/>
            <person name="Salamov A."/>
            <person name="Lipzen A."/>
            <person name="Mereny Z."/>
            <person name="Hegedus B."/>
            <person name="Baldrian P."/>
            <person name="Stursova M."/>
            <person name="Weitz H."/>
            <person name="Taylor A."/>
            <person name="Grigoriev I.V."/>
            <person name="Nagy L.G."/>
            <person name="Martin F."/>
            <person name="Kauserud H."/>
        </authorList>
    </citation>
    <scope>NUCLEOTIDE SEQUENCE</scope>
    <source>
        <strain evidence="2">CBHHK173m</strain>
    </source>
</reference>
<protein>
    <submittedName>
        <fullName evidence="2">Uncharacterized protein</fullName>
    </submittedName>
</protein>
<evidence type="ECO:0000313" key="3">
    <source>
        <dbReference type="Proteomes" id="UP001222325"/>
    </source>
</evidence>
<keyword evidence="1" id="KW-0812">Transmembrane</keyword>
<sequence>MFTAVVQGRPVLRHATEPRSCIFIFLLLGLSFGLDLSILGVKLCDLGTSTQATKLPCCRFQNIIQKILRRLDWFADNLRLPIKLCAHLCGPFLCSLSRTLVRAGSLLDVAFRSILLDSEMFCRHLVVRTW</sequence>
<dbReference type="Proteomes" id="UP001222325">
    <property type="component" value="Unassembled WGS sequence"/>
</dbReference>
<evidence type="ECO:0000313" key="2">
    <source>
        <dbReference type="EMBL" id="KAJ7070363.1"/>
    </source>
</evidence>
<dbReference type="EMBL" id="JARJCN010000131">
    <property type="protein sequence ID" value="KAJ7070363.1"/>
    <property type="molecule type" value="Genomic_DNA"/>
</dbReference>
<keyword evidence="3" id="KW-1185">Reference proteome</keyword>
<keyword evidence="1" id="KW-0472">Membrane</keyword>